<keyword evidence="1" id="KW-1133">Transmembrane helix</keyword>
<feature type="transmembrane region" description="Helical" evidence="1">
    <location>
        <begin position="152"/>
        <end position="179"/>
    </location>
</feature>
<proteinExistence type="predicted"/>
<keyword evidence="4" id="KW-1185">Reference proteome</keyword>
<feature type="transmembrane region" description="Helical" evidence="1">
    <location>
        <begin position="359"/>
        <end position="377"/>
    </location>
</feature>
<feature type="domain" description="Protein-glutamine gamma-glutamyltransferase-like C-terminal" evidence="2">
    <location>
        <begin position="430"/>
        <end position="499"/>
    </location>
</feature>
<gene>
    <name evidence="3" type="ORF">ABVT11_08490</name>
</gene>
<dbReference type="EMBL" id="JBEWLZ010000004">
    <property type="protein sequence ID" value="MET1489862.1"/>
    <property type="molecule type" value="Genomic_DNA"/>
</dbReference>
<dbReference type="Proteomes" id="UP001548590">
    <property type="component" value="Unassembled WGS sequence"/>
</dbReference>
<keyword evidence="1" id="KW-0812">Transmembrane</keyword>
<sequence length="507" mass="56752">MDLERLSIALRPRNSWEAIDLGVRFALSRARPLYAAWFAVTLPVMLLLSLVFGGWLGELSWVSLIMWWLKPAFDRIALHVLSREVFGEQPALREVLHALPGLLRSTRLLAALTWGRFSLARSLQLPVDQLEGLRGKAGRERKRLLARRVGSAANWLTLVWLHLETILWIGLAGLLFLIVPDDSLPDLRTLWQLFTNAPAWFSILLYWPLLLCSLLLEPLYVAGGFALYLKRRTDLEAWDVELQFRQLARQHSLRQGLAALVLGSMLWLGSALTPTPALAADSAQLREQQIAAAARRVEAVMQDPSLGQEETVRSLRWRKDDQPDPKRRFSLPDWLGDLLRSIEHGLASVGKLVALLGRVGGWLLILTAIGLLAWLALRFEWFSARTGRTAPPAELAGFDIRPESLPDDLAASALALLAAGDTRAALSLLFRGSLSRLAHQRQVVFGRGDTEGDCLERTLRQAPALAPYLARLLGCWQRLAYAHQSVASQEVETLCHDWRRTFEGGRA</sequence>
<organism evidence="3 4">
    <name type="scientific">Uliginosibacterium paludis</name>
    <dbReference type="NCBI Taxonomy" id="1615952"/>
    <lineage>
        <taxon>Bacteria</taxon>
        <taxon>Pseudomonadati</taxon>
        <taxon>Pseudomonadota</taxon>
        <taxon>Betaproteobacteria</taxon>
        <taxon>Rhodocyclales</taxon>
        <taxon>Zoogloeaceae</taxon>
        <taxon>Uliginosibacterium</taxon>
    </lineage>
</organism>
<dbReference type="Pfam" id="PF13559">
    <property type="entry name" value="DUF4129"/>
    <property type="match status" value="1"/>
</dbReference>
<feature type="transmembrane region" description="Helical" evidence="1">
    <location>
        <begin position="253"/>
        <end position="272"/>
    </location>
</feature>
<feature type="transmembrane region" description="Helical" evidence="1">
    <location>
        <begin position="34"/>
        <end position="56"/>
    </location>
</feature>
<dbReference type="RefSeq" id="WP_345923147.1">
    <property type="nucleotide sequence ID" value="NZ_JBDIVF010000001.1"/>
</dbReference>
<comment type="caution">
    <text evidence="3">The sequence shown here is derived from an EMBL/GenBank/DDBJ whole genome shotgun (WGS) entry which is preliminary data.</text>
</comment>
<evidence type="ECO:0000313" key="3">
    <source>
        <dbReference type="EMBL" id="MET1489862.1"/>
    </source>
</evidence>
<evidence type="ECO:0000259" key="2">
    <source>
        <dbReference type="Pfam" id="PF13559"/>
    </source>
</evidence>
<feature type="transmembrane region" description="Helical" evidence="1">
    <location>
        <begin position="199"/>
        <end position="222"/>
    </location>
</feature>
<evidence type="ECO:0000313" key="4">
    <source>
        <dbReference type="Proteomes" id="UP001548590"/>
    </source>
</evidence>
<keyword evidence="1" id="KW-0472">Membrane</keyword>
<evidence type="ECO:0000256" key="1">
    <source>
        <dbReference type="SAM" id="Phobius"/>
    </source>
</evidence>
<reference evidence="3 4" key="1">
    <citation type="submission" date="2024-07" db="EMBL/GenBank/DDBJ databases">
        <title>Uliginosibacterium paludis KCTC:42655.</title>
        <authorList>
            <person name="Kim M.K."/>
        </authorList>
    </citation>
    <scope>NUCLEOTIDE SEQUENCE [LARGE SCALE GENOMIC DNA]</scope>
    <source>
        <strain evidence="3 4">KCTC 42655</strain>
    </source>
</reference>
<accession>A0ABV2CPN2</accession>
<name>A0ABV2CPN2_9RHOO</name>
<dbReference type="InterPro" id="IPR025403">
    <property type="entry name" value="TgpA-like_C"/>
</dbReference>
<protein>
    <submittedName>
        <fullName evidence="3">DUF4129 domain-containing protein</fullName>
    </submittedName>
</protein>